<reference evidence="2" key="1">
    <citation type="submission" date="2021-04" db="EMBL/GenBank/DDBJ databases">
        <authorList>
            <person name="Pira H."/>
            <person name="Risdian C."/>
            <person name="Wink J."/>
        </authorList>
    </citation>
    <scope>NUCLEOTIDE SEQUENCE</scope>
    <source>
        <strain evidence="2">WHY3</strain>
    </source>
</reference>
<keyword evidence="2" id="KW-0808">Transferase</keyword>
<dbReference type="Proteomes" id="UP001138894">
    <property type="component" value="Unassembled WGS sequence"/>
</dbReference>
<evidence type="ECO:0000313" key="2">
    <source>
        <dbReference type="EMBL" id="MBV7269416.1"/>
    </source>
</evidence>
<gene>
    <name evidence="2" type="ORF">KCG49_09480</name>
</gene>
<dbReference type="EMBL" id="JAGSPD010000006">
    <property type="protein sequence ID" value="MBV7269416.1"/>
    <property type="molecule type" value="Genomic_DNA"/>
</dbReference>
<keyword evidence="3" id="KW-1185">Reference proteome</keyword>
<keyword evidence="2" id="KW-0489">Methyltransferase</keyword>
<dbReference type="Pfam" id="PF13847">
    <property type="entry name" value="Methyltransf_31"/>
    <property type="match status" value="1"/>
</dbReference>
<name>A0A9X1F8S9_9FLAO</name>
<dbReference type="GO" id="GO:0008168">
    <property type="term" value="F:methyltransferase activity"/>
    <property type="evidence" value="ECO:0007669"/>
    <property type="project" value="UniProtKB-KW"/>
</dbReference>
<comment type="caution">
    <text evidence="2">The sequence shown here is derived from an EMBL/GenBank/DDBJ whole genome shotgun (WGS) entry which is preliminary data.</text>
</comment>
<accession>A0A9X1F8S9</accession>
<dbReference type="InterPro" id="IPR025714">
    <property type="entry name" value="Methyltranfer_dom"/>
</dbReference>
<dbReference type="RefSeq" id="WP_218546115.1">
    <property type="nucleotide sequence ID" value="NZ_JAGSPD010000006.1"/>
</dbReference>
<protein>
    <submittedName>
        <fullName evidence="2">Class I SAM-dependent methyltransferase</fullName>
    </submittedName>
</protein>
<dbReference type="GO" id="GO:0032259">
    <property type="term" value="P:methylation"/>
    <property type="evidence" value="ECO:0007669"/>
    <property type="project" value="UniProtKB-KW"/>
</dbReference>
<feature type="domain" description="Methyltransferase" evidence="1">
    <location>
        <begin position="59"/>
        <end position="137"/>
    </location>
</feature>
<organism evidence="2 3">
    <name type="scientific">Winogradskyella luteola</name>
    <dbReference type="NCBI Taxonomy" id="2828330"/>
    <lineage>
        <taxon>Bacteria</taxon>
        <taxon>Pseudomonadati</taxon>
        <taxon>Bacteroidota</taxon>
        <taxon>Flavobacteriia</taxon>
        <taxon>Flavobacteriales</taxon>
        <taxon>Flavobacteriaceae</taxon>
        <taxon>Winogradskyella</taxon>
    </lineage>
</organism>
<dbReference type="AlphaFoldDB" id="A0A9X1F8S9"/>
<evidence type="ECO:0000313" key="3">
    <source>
        <dbReference type="Proteomes" id="UP001138894"/>
    </source>
</evidence>
<evidence type="ECO:0000259" key="1">
    <source>
        <dbReference type="Pfam" id="PF13847"/>
    </source>
</evidence>
<sequence length="219" mass="24872">MKKQVKTPWPTQAVMQQVYEKHLWGGKGFDFYSGEGSHNPTITEPYLKAVLDFLKSENNKLTVCDLGCGDFNIGKHFVAFSKKYIAIDIVESLIKRNQALFKADNLEFHCLDISKDKLPKADCIILRQVLQHLSNTEIKCIVNKLSSYQYIILTEHLPIGDFVPNKDKIASQGIRLKQNSGVDLLAEPFVLKVKSTEILNEVVLDNNKGRIVTNLYEVF</sequence>
<proteinExistence type="predicted"/>
<dbReference type="CDD" id="cd02440">
    <property type="entry name" value="AdoMet_MTases"/>
    <property type="match status" value="1"/>
</dbReference>